<dbReference type="PANTHER" id="PTHR22684">
    <property type="entry name" value="NULP1-RELATED"/>
    <property type="match status" value="1"/>
</dbReference>
<feature type="compositionally biased region" description="Acidic residues" evidence="1">
    <location>
        <begin position="67"/>
        <end position="77"/>
    </location>
</feature>
<dbReference type="AlphaFoldDB" id="A0A420Y508"/>
<dbReference type="GO" id="GO:0072344">
    <property type="term" value="P:rescue of stalled ribosome"/>
    <property type="evidence" value="ECO:0007669"/>
    <property type="project" value="TreeGrafter"/>
</dbReference>
<feature type="region of interest" description="Disordered" evidence="1">
    <location>
        <begin position="28"/>
        <end position="139"/>
    </location>
</feature>
<gene>
    <name evidence="2" type="ORF">DL546_006408</name>
</gene>
<evidence type="ECO:0000256" key="1">
    <source>
        <dbReference type="SAM" id="MobiDB-lite"/>
    </source>
</evidence>
<evidence type="ECO:0008006" key="4">
    <source>
        <dbReference type="Google" id="ProtNLM"/>
    </source>
</evidence>
<feature type="compositionally biased region" description="Acidic residues" evidence="1">
    <location>
        <begin position="685"/>
        <end position="703"/>
    </location>
</feature>
<proteinExistence type="predicted"/>
<dbReference type="PANTHER" id="PTHR22684:SF0">
    <property type="entry name" value="RIBOSOME QUALITY CONTROL COMPLEX SUBUNIT TCF25"/>
    <property type="match status" value="1"/>
</dbReference>
<protein>
    <recommendedName>
        <fullName evidence="4">Ribosome quality control complex subunit 1</fullName>
    </recommendedName>
</protein>
<comment type="caution">
    <text evidence="2">The sequence shown here is derived from an EMBL/GenBank/DDBJ whole genome shotgun (WGS) entry which is preliminary data.</text>
</comment>
<dbReference type="Pfam" id="PF04910">
    <property type="entry name" value="Tcf25"/>
    <property type="match status" value="1"/>
</dbReference>
<dbReference type="InterPro" id="IPR006994">
    <property type="entry name" value="TCF25/Rqc1"/>
</dbReference>
<dbReference type="Proteomes" id="UP000275385">
    <property type="component" value="Unassembled WGS sequence"/>
</dbReference>
<sequence length="766" mass="85953">MSKLRTGYRALVSLLVRQLRKLRQQQELLSTQKESTNSATDDDNEPILVSRQPKLQFSAFAALAGENGEDEDDDDDDVKDHEGEKPEPEAEQNPAGAAGQQDAKEAPATNRSKKHKKKKKKGKKSENRAEGANAVTSKNDDLDEIDRAIKALNLAPLQGRPDAAARSQNIVKASDRLSQLLRINLQHLKVLNEMRRLFGKEAIEAAQADEEAQIVEHLREIQRRGARGEGVDLETYLRAPMREGLSEIVARRNPFIEGKKRWPKGSAGGLTMTTIGSMNEESTEFSFAHDKAYSALDSTFFFLIGMHDPTRLIHFLQQHPYHVSTLIQVSKVAIQDQNASLAAELCERALFTFGRVTLSTFRKKLEEGRARLDFSRPENRQFWLAGWNYIKNLIRKGTFRTALEWTKLFISISPEDPYGLISWLHALAIRAHEAQWFVDLCDSDLLSQASPNIDTAPYIRQTLVLAKLQLGDRTNARTLLTQGMAQLPWLYGSLFTALGLDVPKSLWAIFPRDDDERLYTELYVHLTKDLWNKPDIVALLAEVAKVIPRPDFESLPPAPKVSLGTARFVYLDNTPELMAHVPRGMLHVAPNFDFDPLPPPKEQNTFSHEAQRLPWENDPTEQLRASDGQRGHLPADIAAMAEEMVNNPELGEDDRGYLQRFLDMLGAAGVLMPRPGDLGGAMAGEWEEDDEDEDDMAEDEAAEWEDHYDFEGDLDDVEGWAYGHDGHSDLDEGDHEHDQDGAAGDDEMPALEPMNPGNRAPGAWPE</sequence>
<evidence type="ECO:0000313" key="2">
    <source>
        <dbReference type="EMBL" id="RKU42971.1"/>
    </source>
</evidence>
<name>A0A420Y508_9PEZI</name>
<feature type="compositionally biased region" description="Basic and acidic residues" evidence="1">
    <location>
        <begin position="78"/>
        <end position="88"/>
    </location>
</feature>
<keyword evidence="3" id="KW-1185">Reference proteome</keyword>
<reference evidence="2 3" key="1">
    <citation type="submission" date="2018-08" db="EMBL/GenBank/DDBJ databases">
        <title>Draft genome of the lignicolous fungus Coniochaeta pulveracea.</title>
        <authorList>
            <person name="Borstlap C.J."/>
            <person name="De Witt R.N."/>
            <person name="Botha A."/>
            <person name="Volschenk H."/>
        </authorList>
    </citation>
    <scope>NUCLEOTIDE SEQUENCE [LARGE SCALE GENOMIC DNA]</scope>
    <source>
        <strain evidence="2 3">CAB683</strain>
    </source>
</reference>
<dbReference type="STRING" id="177199.A0A420Y508"/>
<dbReference type="EMBL" id="QVQW01000049">
    <property type="protein sequence ID" value="RKU42971.1"/>
    <property type="molecule type" value="Genomic_DNA"/>
</dbReference>
<dbReference type="GO" id="GO:1990116">
    <property type="term" value="P:ribosome-associated ubiquitin-dependent protein catabolic process"/>
    <property type="evidence" value="ECO:0007669"/>
    <property type="project" value="TreeGrafter"/>
</dbReference>
<dbReference type="GO" id="GO:1990112">
    <property type="term" value="C:RQC complex"/>
    <property type="evidence" value="ECO:0007669"/>
    <property type="project" value="TreeGrafter"/>
</dbReference>
<organism evidence="2 3">
    <name type="scientific">Coniochaeta pulveracea</name>
    <dbReference type="NCBI Taxonomy" id="177199"/>
    <lineage>
        <taxon>Eukaryota</taxon>
        <taxon>Fungi</taxon>
        <taxon>Dikarya</taxon>
        <taxon>Ascomycota</taxon>
        <taxon>Pezizomycotina</taxon>
        <taxon>Sordariomycetes</taxon>
        <taxon>Sordariomycetidae</taxon>
        <taxon>Coniochaetales</taxon>
        <taxon>Coniochaetaceae</taxon>
        <taxon>Coniochaeta</taxon>
    </lineage>
</organism>
<evidence type="ECO:0000313" key="3">
    <source>
        <dbReference type="Proteomes" id="UP000275385"/>
    </source>
</evidence>
<dbReference type="OrthoDB" id="205993at2759"/>
<accession>A0A420Y508</accession>
<feature type="compositionally biased region" description="Basic residues" evidence="1">
    <location>
        <begin position="111"/>
        <end position="123"/>
    </location>
</feature>
<feature type="compositionally biased region" description="Basic and acidic residues" evidence="1">
    <location>
        <begin position="724"/>
        <end position="740"/>
    </location>
</feature>
<feature type="region of interest" description="Disordered" evidence="1">
    <location>
        <begin position="681"/>
        <end position="766"/>
    </location>
</feature>